<accession>A0ABC8QTN1</accession>
<keyword evidence="1" id="KW-1133">Transmembrane helix</keyword>
<reference evidence="2 5" key="1">
    <citation type="submission" date="2024-02" db="EMBL/GenBank/DDBJ databases">
        <authorList>
            <person name="Vignale AGUSTIN F."/>
            <person name="Sosa J E."/>
            <person name="Modenutti C."/>
        </authorList>
    </citation>
    <scope>NUCLEOTIDE SEQUENCE [LARGE SCALE GENOMIC DNA]</scope>
</reference>
<dbReference type="EMBL" id="CAUOFW020001948">
    <property type="protein sequence ID" value="CAK9149874.1"/>
    <property type="molecule type" value="Genomic_DNA"/>
</dbReference>
<comment type="caution">
    <text evidence="2">The sequence shown here is derived from an EMBL/GenBank/DDBJ whole genome shotgun (WGS) entry which is preliminary data.</text>
</comment>
<evidence type="ECO:0000313" key="5">
    <source>
        <dbReference type="Proteomes" id="UP001642360"/>
    </source>
</evidence>
<keyword evidence="5" id="KW-1185">Reference proteome</keyword>
<dbReference type="PANTHER" id="PTHR37184">
    <property type="entry name" value="CLAVATA3/ESR (CLE)-RELATED PROTEIN 27"/>
    <property type="match status" value="1"/>
</dbReference>
<dbReference type="Proteomes" id="UP001642360">
    <property type="component" value="Unassembled WGS sequence"/>
</dbReference>
<dbReference type="AlphaFoldDB" id="A0ABC8QTN1"/>
<evidence type="ECO:0000313" key="4">
    <source>
        <dbReference type="EMBL" id="CAK9149875.1"/>
    </source>
</evidence>
<name>A0ABC8QTN1_9AQUA</name>
<dbReference type="EMBL" id="CAUOFW020000726">
    <property type="protein sequence ID" value="CAK9135953.1"/>
    <property type="molecule type" value="Genomic_DNA"/>
</dbReference>
<dbReference type="InterPro" id="IPR040274">
    <property type="entry name" value="CLE27/CLE43"/>
</dbReference>
<evidence type="ECO:0000313" key="2">
    <source>
        <dbReference type="EMBL" id="CAK9135953.1"/>
    </source>
</evidence>
<keyword evidence="1" id="KW-0472">Membrane</keyword>
<protein>
    <submittedName>
        <fullName evidence="2">Uncharacterized protein</fullName>
    </submittedName>
</protein>
<evidence type="ECO:0000256" key="1">
    <source>
        <dbReference type="SAM" id="Phobius"/>
    </source>
</evidence>
<organism evidence="2 5">
    <name type="scientific">Ilex paraguariensis</name>
    <name type="common">yerba mate</name>
    <dbReference type="NCBI Taxonomy" id="185542"/>
    <lineage>
        <taxon>Eukaryota</taxon>
        <taxon>Viridiplantae</taxon>
        <taxon>Streptophyta</taxon>
        <taxon>Embryophyta</taxon>
        <taxon>Tracheophyta</taxon>
        <taxon>Spermatophyta</taxon>
        <taxon>Magnoliopsida</taxon>
        <taxon>eudicotyledons</taxon>
        <taxon>Gunneridae</taxon>
        <taxon>Pentapetalae</taxon>
        <taxon>asterids</taxon>
        <taxon>campanulids</taxon>
        <taxon>Aquifoliales</taxon>
        <taxon>Aquifoliaceae</taxon>
        <taxon>Ilex</taxon>
    </lineage>
</organism>
<proteinExistence type="predicted"/>
<dbReference type="EMBL" id="CAUOFW020001948">
    <property type="protein sequence ID" value="CAK9149875.1"/>
    <property type="molecule type" value="Genomic_DNA"/>
</dbReference>
<evidence type="ECO:0000313" key="3">
    <source>
        <dbReference type="EMBL" id="CAK9149874.1"/>
    </source>
</evidence>
<dbReference type="PANTHER" id="PTHR37184:SF2">
    <property type="entry name" value="CLAVATA3_ESR (CLE)-RELATED PROTEIN 43"/>
    <property type="match status" value="1"/>
</dbReference>
<keyword evidence="1" id="KW-0812">Transmembrane</keyword>
<feature type="transmembrane region" description="Helical" evidence="1">
    <location>
        <begin position="14"/>
        <end position="34"/>
    </location>
</feature>
<sequence length="107" mass="12690">MDFPVAVLSRSSRVMFPFLVFMLTISVMHPWLCIGNCKVEAIRMLRDSEWADYENMTTMNVYHHKKKMEEKKHKFFNGKSFGFNETERSFEEIKRTVPACPDPLHNK</sequence>
<gene>
    <name evidence="3" type="ORF">ILEXP_LOCUS17963</name>
    <name evidence="4" type="ORF">ILEXP_LOCUS17964</name>
    <name evidence="2" type="ORF">ILEXP_LOCUS2915</name>
</gene>